<dbReference type="Pfam" id="PF00534">
    <property type="entry name" value="Glycos_transf_1"/>
    <property type="match status" value="1"/>
</dbReference>
<dbReference type="RefSeq" id="WP_006066961.1">
    <property type="nucleotide sequence ID" value="NZ_CP031306.1"/>
</dbReference>
<dbReference type="PANTHER" id="PTHR12526:SF510">
    <property type="entry name" value="D-INOSITOL 3-PHOSPHATE GLYCOSYLTRANSFERASE"/>
    <property type="match status" value="1"/>
</dbReference>
<organism evidence="5 6">
    <name type="scientific">Natronorubrum bangense</name>
    <dbReference type="NCBI Taxonomy" id="61858"/>
    <lineage>
        <taxon>Archaea</taxon>
        <taxon>Methanobacteriati</taxon>
        <taxon>Methanobacteriota</taxon>
        <taxon>Stenosarchaea group</taxon>
        <taxon>Halobacteria</taxon>
        <taxon>Halobacteriales</taxon>
        <taxon>Natrialbaceae</taxon>
        <taxon>Natronorubrum</taxon>
    </lineage>
</organism>
<feature type="compositionally biased region" description="Basic residues" evidence="3">
    <location>
        <begin position="356"/>
        <end position="370"/>
    </location>
</feature>
<dbReference type="SUPFAM" id="SSF53756">
    <property type="entry name" value="UDP-Glycosyltransferase/glycogen phosphorylase"/>
    <property type="match status" value="1"/>
</dbReference>
<name>A0A4D6HSG3_9EURY</name>
<dbReference type="AlphaFoldDB" id="A0A4D6HSG3"/>
<dbReference type="Proteomes" id="UP000296822">
    <property type="component" value="Plasmid unnamed1"/>
</dbReference>
<reference evidence="5 6" key="1">
    <citation type="journal article" date="2019" name="Nat. Commun.">
        <title>A new type of DNA phosphorothioation-based antiviral system in archaea.</title>
        <authorList>
            <person name="Xiong L."/>
            <person name="Liu S."/>
            <person name="Chen S."/>
            <person name="Xiao Y."/>
            <person name="Zhu B."/>
            <person name="Gao Y."/>
            <person name="Zhang Y."/>
            <person name="Chen B."/>
            <person name="Luo J."/>
            <person name="Deng Z."/>
            <person name="Chen X."/>
            <person name="Wang L."/>
            <person name="Chen S."/>
        </authorList>
    </citation>
    <scope>NUCLEOTIDE SEQUENCE [LARGE SCALE GENOMIC DNA]</scope>
    <source>
        <strain evidence="5 6">JCM 10635</strain>
        <plasmid evidence="5 6">unnamed1</plasmid>
    </source>
</reference>
<feature type="domain" description="Glycosyl transferase family 1" evidence="4">
    <location>
        <begin position="175"/>
        <end position="329"/>
    </location>
</feature>
<evidence type="ECO:0000313" key="5">
    <source>
        <dbReference type="EMBL" id="QCC56385.1"/>
    </source>
</evidence>
<proteinExistence type="predicted"/>
<dbReference type="GeneID" id="39853132"/>
<evidence type="ECO:0000256" key="1">
    <source>
        <dbReference type="ARBA" id="ARBA00022676"/>
    </source>
</evidence>
<accession>A0A4D6HSG3</accession>
<feature type="compositionally biased region" description="Basic and acidic residues" evidence="3">
    <location>
        <begin position="371"/>
        <end position="383"/>
    </location>
</feature>
<dbReference type="InterPro" id="IPR001296">
    <property type="entry name" value="Glyco_trans_1"/>
</dbReference>
<dbReference type="Gene3D" id="3.40.50.2000">
    <property type="entry name" value="Glycogen Phosphorylase B"/>
    <property type="match status" value="2"/>
</dbReference>
<dbReference type="KEGG" id="nbg:DV706_17800"/>
<keyword evidence="2 5" id="KW-0808">Transferase</keyword>
<keyword evidence="1" id="KW-0328">Glycosyltransferase</keyword>
<feature type="region of interest" description="Disordered" evidence="3">
    <location>
        <begin position="355"/>
        <end position="383"/>
    </location>
</feature>
<dbReference type="PANTHER" id="PTHR12526">
    <property type="entry name" value="GLYCOSYLTRANSFERASE"/>
    <property type="match status" value="1"/>
</dbReference>
<geneLocation type="plasmid" evidence="5">
    <name>unnamed1</name>
</geneLocation>
<gene>
    <name evidence="5" type="ORF">DV706_17800</name>
</gene>
<sequence>MHVGLVVYGSLEETSGGFRYDRRLVSHLERRGDDVEVIALPWRSYRRHLLDGVSRSIRKRLDRPFDVLLQDELCHPSLWRHNDRLEQPETIVSLVHLLRSGHPGSQLRPWQFVETAIERRYLEGVDAAVCTSKDTRVRTDSLADLPTLVAPPGGRVEGAAVDAETVTARARTAGPLRITFLGNVIPRKGVLTLLEALEQVDCAWELTVAGSLTANPAYADSAVAFADNCEMDDRVAFAGEVTDAALESLLERSHVLAVPSTYEGFGMVYLEAMEYGVVPVASAVGGAREFVDDEQNGFLVEPAKPDAIATAIERLGTDRDELAALGVNALETAAAHPTWEETMSRVRTFLLEQAGKQRRNRHAGKRVRTRAKPESEQIDGDHA</sequence>
<keyword evidence="5" id="KW-0614">Plasmid</keyword>
<dbReference type="EMBL" id="CP031306">
    <property type="protein sequence ID" value="QCC56385.1"/>
    <property type="molecule type" value="Genomic_DNA"/>
</dbReference>
<evidence type="ECO:0000313" key="6">
    <source>
        <dbReference type="Proteomes" id="UP000296822"/>
    </source>
</evidence>
<evidence type="ECO:0000256" key="2">
    <source>
        <dbReference type="ARBA" id="ARBA00022679"/>
    </source>
</evidence>
<dbReference type="GO" id="GO:0016757">
    <property type="term" value="F:glycosyltransferase activity"/>
    <property type="evidence" value="ECO:0007669"/>
    <property type="project" value="UniProtKB-KW"/>
</dbReference>
<dbReference type="CDD" id="cd03801">
    <property type="entry name" value="GT4_PimA-like"/>
    <property type="match status" value="1"/>
</dbReference>
<evidence type="ECO:0000256" key="3">
    <source>
        <dbReference type="SAM" id="MobiDB-lite"/>
    </source>
</evidence>
<protein>
    <submittedName>
        <fullName evidence="5">Glycosyltransferase family 1 protein</fullName>
    </submittedName>
</protein>
<evidence type="ECO:0000259" key="4">
    <source>
        <dbReference type="Pfam" id="PF00534"/>
    </source>
</evidence>